<evidence type="ECO:0000256" key="4">
    <source>
        <dbReference type="ARBA" id="ARBA00023136"/>
    </source>
</evidence>
<dbReference type="Pfam" id="PF11951">
    <property type="entry name" value="Fungal_trans_2"/>
    <property type="match status" value="1"/>
</dbReference>
<organism evidence="8 9">
    <name type="scientific">Coniosporium apollinis (strain CBS 100218)</name>
    <name type="common">Rock-inhabiting black yeast</name>
    <dbReference type="NCBI Taxonomy" id="1168221"/>
    <lineage>
        <taxon>Eukaryota</taxon>
        <taxon>Fungi</taxon>
        <taxon>Dikarya</taxon>
        <taxon>Ascomycota</taxon>
        <taxon>Pezizomycotina</taxon>
        <taxon>Dothideomycetes</taxon>
        <taxon>Dothideomycetes incertae sedis</taxon>
        <taxon>Coniosporium</taxon>
    </lineage>
</organism>
<feature type="transmembrane region" description="Helical" evidence="6">
    <location>
        <begin position="84"/>
        <end position="103"/>
    </location>
</feature>
<dbReference type="InterPro" id="IPR000182">
    <property type="entry name" value="GNAT_dom"/>
</dbReference>
<comment type="subcellular location">
    <subcellularLocation>
        <location evidence="1">Membrane</location>
        <topology evidence="1">Multi-pass membrane protein</topology>
    </subcellularLocation>
</comment>
<feature type="domain" description="N-acetyltransferase" evidence="7">
    <location>
        <begin position="658"/>
        <end position="821"/>
    </location>
</feature>
<dbReference type="PANTHER" id="PTHR31465:SF35">
    <property type="entry name" value="RTA1 DOMAIN PROTEIN-RELATED"/>
    <property type="match status" value="1"/>
</dbReference>
<sequence>MATSDTPRTYDLYHYTPSMAAAVIFCVLFLLSTILHFVQMFKTKAWFLIAFFLGGLFEFMGYAARASSAASEPGHYRLMPFIIQNTYVLLAPALFAATIYMVLGRVVSLTDGEAYSIIKRRWLTKTFLGGDAFCFMLQSAGGGLLAKDMTSPDSASAQMGKNIILVGLLLQLLWFIFFVAVAALFHYRMSLHPTTRAQQPGVRWQRYLRSLYAVSSLIMIRSLFRLIEYSQGYSGYLMSHEVFFYVFDALLMLGVMVWMNWQHPSEISLLLRGKEPHVDGFTLIVNTCDEGKPACKNCTKHAIQCDFTPAPAYSGSAYGSASPEDYLTPAESAPSVPSPVIRDHGPLTNLASGSSIQGSDDAIEWGITALELLHNYSTSTCYTFSDIPAMQTFMRITVPQIGFSHNLVLHSILALSALHMARFKPDQETFYVAQADRHHNTALRKATSLLPNINSENCHPLYIFTTLCCGFTLARGPKPGDFLFFGEEGTAEWLTLFRGLRPIFESQERVLQTGVLAPMFQIGIRIANQPRSSAAEIDHLADLRELIVGTAVDEPVSQTLGAALDGLATAFSASYDSNGCRKRLYIQNLGVWLYRVSDDFVQLLQQRQPAALVILAYFCVLLNEFSADWAMNGWVYHLLSGIHSCLTEEYRPWMRWPIEQDMLDARQSPGAFHFIPRALDTSPDSVREWISSCLTRPNCYNFAVTVLPDGSHGHGQRSRVIGGMGAIRTPEVGYMIHSAYWGQGLATEALEAFMNVYWEHVAELDPPCNYAVAYTDIENWSSRRVLEKCGFKLCKISDNDVEHPTLGTRSTAHYWLQKPNMAFEGDVDASSEGWKRALESVYTS</sequence>
<dbReference type="PROSITE" id="PS51186">
    <property type="entry name" value="GNAT"/>
    <property type="match status" value="1"/>
</dbReference>
<dbReference type="GO" id="GO:0000981">
    <property type="term" value="F:DNA-binding transcription factor activity, RNA polymerase II-specific"/>
    <property type="evidence" value="ECO:0007669"/>
    <property type="project" value="InterPro"/>
</dbReference>
<feature type="transmembrane region" description="Helical" evidence="6">
    <location>
        <begin position="123"/>
        <end position="143"/>
    </location>
</feature>
<dbReference type="RefSeq" id="XP_007783259.1">
    <property type="nucleotide sequence ID" value="XM_007785069.1"/>
</dbReference>
<evidence type="ECO:0000256" key="5">
    <source>
        <dbReference type="ARBA" id="ARBA00023242"/>
    </source>
</evidence>
<keyword evidence="3 6" id="KW-1133">Transmembrane helix</keyword>
<feature type="transmembrane region" description="Helical" evidence="6">
    <location>
        <begin position="45"/>
        <end position="64"/>
    </location>
</feature>
<dbReference type="STRING" id="1168221.R7Z1B2"/>
<accession>R7Z1B2</accession>
<dbReference type="PANTHER" id="PTHR31465">
    <property type="entry name" value="PROTEIN RTA1-RELATED"/>
    <property type="match status" value="1"/>
</dbReference>
<dbReference type="AlphaFoldDB" id="R7Z1B2"/>
<dbReference type="Proteomes" id="UP000016924">
    <property type="component" value="Unassembled WGS sequence"/>
</dbReference>
<evidence type="ECO:0000313" key="9">
    <source>
        <dbReference type="Proteomes" id="UP000016924"/>
    </source>
</evidence>
<dbReference type="GeneID" id="19904750"/>
<feature type="transmembrane region" description="Helical" evidence="6">
    <location>
        <begin position="242"/>
        <end position="261"/>
    </location>
</feature>
<keyword evidence="4 6" id="KW-0472">Membrane</keyword>
<reference evidence="9" key="1">
    <citation type="submission" date="2012-06" db="EMBL/GenBank/DDBJ databases">
        <title>The genome sequence of Coniosporium apollinis CBS 100218.</title>
        <authorList>
            <consortium name="The Broad Institute Genome Sequencing Platform"/>
            <person name="Cuomo C."/>
            <person name="Gorbushina A."/>
            <person name="Noack S."/>
            <person name="Walker B."/>
            <person name="Young S.K."/>
            <person name="Zeng Q."/>
            <person name="Gargeya S."/>
            <person name="Fitzgerald M."/>
            <person name="Haas B."/>
            <person name="Abouelleil A."/>
            <person name="Alvarado L."/>
            <person name="Arachchi H.M."/>
            <person name="Berlin A.M."/>
            <person name="Chapman S.B."/>
            <person name="Goldberg J."/>
            <person name="Griggs A."/>
            <person name="Gujja S."/>
            <person name="Hansen M."/>
            <person name="Howarth C."/>
            <person name="Imamovic A."/>
            <person name="Larimer J."/>
            <person name="McCowan C."/>
            <person name="Montmayeur A."/>
            <person name="Murphy C."/>
            <person name="Neiman D."/>
            <person name="Pearson M."/>
            <person name="Priest M."/>
            <person name="Roberts A."/>
            <person name="Saif S."/>
            <person name="Shea T."/>
            <person name="Sisk P."/>
            <person name="Sykes S."/>
            <person name="Wortman J."/>
            <person name="Nusbaum C."/>
            <person name="Birren B."/>
        </authorList>
    </citation>
    <scope>NUCLEOTIDE SEQUENCE [LARGE SCALE GENOMIC DNA]</scope>
    <source>
        <strain evidence="9">CBS 100218</strain>
    </source>
</reference>
<dbReference type="CDD" id="cd00067">
    <property type="entry name" value="GAL4"/>
    <property type="match status" value="1"/>
</dbReference>
<name>R7Z1B2_CONA1</name>
<evidence type="ECO:0000256" key="2">
    <source>
        <dbReference type="ARBA" id="ARBA00022692"/>
    </source>
</evidence>
<dbReference type="EMBL" id="JH767591">
    <property type="protein sequence ID" value="EON67942.1"/>
    <property type="molecule type" value="Genomic_DNA"/>
</dbReference>
<dbReference type="Pfam" id="PF13302">
    <property type="entry name" value="Acetyltransf_3"/>
    <property type="match status" value="1"/>
</dbReference>
<dbReference type="GO" id="GO:0016020">
    <property type="term" value="C:membrane"/>
    <property type="evidence" value="ECO:0007669"/>
    <property type="project" value="UniProtKB-SubCell"/>
</dbReference>
<dbReference type="GO" id="GO:0008270">
    <property type="term" value="F:zinc ion binding"/>
    <property type="evidence" value="ECO:0007669"/>
    <property type="project" value="InterPro"/>
</dbReference>
<dbReference type="GO" id="GO:0016747">
    <property type="term" value="F:acyltransferase activity, transferring groups other than amino-acyl groups"/>
    <property type="evidence" value="ECO:0007669"/>
    <property type="project" value="InterPro"/>
</dbReference>
<protein>
    <recommendedName>
        <fullName evidence="7">N-acetyltransferase domain-containing protein</fullName>
    </recommendedName>
</protein>
<evidence type="ECO:0000313" key="8">
    <source>
        <dbReference type="EMBL" id="EON67942.1"/>
    </source>
</evidence>
<evidence type="ECO:0000256" key="6">
    <source>
        <dbReference type="SAM" id="Phobius"/>
    </source>
</evidence>
<feature type="transmembrane region" description="Helical" evidence="6">
    <location>
        <begin position="20"/>
        <end position="38"/>
    </location>
</feature>
<dbReference type="Pfam" id="PF04479">
    <property type="entry name" value="RTA1"/>
    <property type="match status" value="1"/>
</dbReference>
<evidence type="ECO:0000256" key="1">
    <source>
        <dbReference type="ARBA" id="ARBA00004141"/>
    </source>
</evidence>
<dbReference type="InterPro" id="IPR001138">
    <property type="entry name" value="Zn2Cys6_DnaBD"/>
</dbReference>
<dbReference type="InterPro" id="IPR007568">
    <property type="entry name" value="RTA1"/>
</dbReference>
<feature type="transmembrane region" description="Helical" evidence="6">
    <location>
        <begin position="163"/>
        <end position="187"/>
    </location>
</feature>
<dbReference type="eggNOG" id="ENOG502QURG">
    <property type="taxonomic scope" value="Eukaryota"/>
</dbReference>
<dbReference type="InterPro" id="IPR016181">
    <property type="entry name" value="Acyl_CoA_acyltransferase"/>
</dbReference>
<keyword evidence="9" id="KW-1185">Reference proteome</keyword>
<dbReference type="HOGENOM" id="CLU_337384_0_0_1"/>
<dbReference type="OMA" id="INSENCH"/>
<evidence type="ECO:0000256" key="3">
    <source>
        <dbReference type="ARBA" id="ARBA00022989"/>
    </source>
</evidence>
<dbReference type="InterPro" id="IPR021858">
    <property type="entry name" value="Fun_TF"/>
</dbReference>
<proteinExistence type="predicted"/>
<keyword evidence="2 6" id="KW-0812">Transmembrane</keyword>
<dbReference type="SUPFAM" id="SSF55729">
    <property type="entry name" value="Acyl-CoA N-acyltransferases (Nat)"/>
    <property type="match status" value="1"/>
</dbReference>
<gene>
    <name evidence="8" type="ORF">W97_07439</name>
</gene>
<evidence type="ECO:0000259" key="7">
    <source>
        <dbReference type="PROSITE" id="PS51186"/>
    </source>
</evidence>
<dbReference type="Gene3D" id="3.40.630.30">
    <property type="match status" value="1"/>
</dbReference>
<dbReference type="OrthoDB" id="416217at2759"/>
<keyword evidence="5" id="KW-0539">Nucleus</keyword>